<dbReference type="Pfam" id="PF03087">
    <property type="entry name" value="BPS1"/>
    <property type="match status" value="1"/>
</dbReference>
<name>A0A7J7NZX9_9MAGN</name>
<evidence type="ECO:0000313" key="3">
    <source>
        <dbReference type="Proteomes" id="UP000541444"/>
    </source>
</evidence>
<dbReference type="Proteomes" id="UP000541444">
    <property type="component" value="Unassembled WGS sequence"/>
</dbReference>
<dbReference type="PANTHER" id="PTHR33070">
    <property type="entry name" value="OS06G0725500 PROTEIN"/>
    <property type="match status" value="1"/>
</dbReference>
<feature type="coiled-coil region" evidence="1">
    <location>
        <begin position="215"/>
        <end position="242"/>
    </location>
</feature>
<proteinExistence type="predicted"/>
<dbReference type="InterPro" id="IPR004320">
    <property type="entry name" value="BPS1_pln"/>
</dbReference>
<dbReference type="AlphaFoldDB" id="A0A7J7NZX9"/>
<evidence type="ECO:0000256" key="1">
    <source>
        <dbReference type="SAM" id="Coils"/>
    </source>
</evidence>
<accession>A0A7J7NZX9</accession>
<dbReference type="PANTHER" id="PTHR33070:SF7">
    <property type="entry name" value="RX N-TERMINAL DOMAIN-CONTAINING PROTEIN"/>
    <property type="match status" value="1"/>
</dbReference>
<dbReference type="EMBL" id="JACGCM010000427">
    <property type="protein sequence ID" value="KAF6172478.1"/>
    <property type="molecule type" value="Genomic_DNA"/>
</dbReference>
<comment type="caution">
    <text evidence="2">The sequence shown here is derived from an EMBL/GenBank/DDBJ whole genome shotgun (WGS) entry which is preliminary data.</text>
</comment>
<sequence>MEMLHPNFKALGDLHDCANGLLRSSVVQQELVQFRDKRWVDEVAEGSLGMLDACGMTRDVLLLVKEHVQDLQSSLRRRSRGESCVENRLGTYNNICRKRMKKEMLRCILALNSMRDIGGCSSSAVMDENLMVVVSVLIEARRTTISIAESIMSFVAISRPKPKWGRRSFIAKFMRAKRVANVLEENRSSEADCVDGTLIVLHECNLFEKSKLPGIRSASNRLETLKVAVESLEVELQCMFRRLIQTRVSLLNILNI</sequence>
<keyword evidence="3" id="KW-1185">Reference proteome</keyword>
<reference evidence="2 3" key="1">
    <citation type="journal article" date="2020" name="IScience">
        <title>Genome Sequencing of the Endangered Kingdonia uniflora (Circaeasteraceae, Ranunculales) Reveals Potential Mechanisms of Evolutionary Specialization.</title>
        <authorList>
            <person name="Sun Y."/>
            <person name="Deng T."/>
            <person name="Zhang A."/>
            <person name="Moore M.J."/>
            <person name="Landis J.B."/>
            <person name="Lin N."/>
            <person name="Zhang H."/>
            <person name="Zhang X."/>
            <person name="Huang J."/>
            <person name="Zhang X."/>
            <person name="Sun H."/>
            <person name="Wang H."/>
        </authorList>
    </citation>
    <scope>NUCLEOTIDE SEQUENCE [LARGE SCALE GENOMIC DNA]</scope>
    <source>
        <strain evidence="2">TB1705</strain>
        <tissue evidence="2">Leaf</tissue>
    </source>
</reference>
<dbReference type="GO" id="GO:0048367">
    <property type="term" value="P:shoot system development"/>
    <property type="evidence" value="ECO:0007669"/>
    <property type="project" value="InterPro"/>
</dbReference>
<protein>
    <submittedName>
        <fullName evidence="2">Uncharacterized protein</fullName>
    </submittedName>
</protein>
<evidence type="ECO:0000313" key="2">
    <source>
        <dbReference type="EMBL" id="KAF6172478.1"/>
    </source>
</evidence>
<keyword evidence="1" id="KW-0175">Coiled coil</keyword>
<dbReference type="GO" id="GO:0048364">
    <property type="term" value="P:root development"/>
    <property type="evidence" value="ECO:0007669"/>
    <property type="project" value="InterPro"/>
</dbReference>
<gene>
    <name evidence="2" type="ORF">GIB67_006991</name>
</gene>
<organism evidence="2 3">
    <name type="scientific">Kingdonia uniflora</name>
    <dbReference type="NCBI Taxonomy" id="39325"/>
    <lineage>
        <taxon>Eukaryota</taxon>
        <taxon>Viridiplantae</taxon>
        <taxon>Streptophyta</taxon>
        <taxon>Embryophyta</taxon>
        <taxon>Tracheophyta</taxon>
        <taxon>Spermatophyta</taxon>
        <taxon>Magnoliopsida</taxon>
        <taxon>Ranunculales</taxon>
        <taxon>Circaeasteraceae</taxon>
        <taxon>Kingdonia</taxon>
    </lineage>
</organism>
<dbReference type="OrthoDB" id="1678530at2759"/>